<gene>
    <name evidence="2" type="ORF">FAM23169_02084</name>
</gene>
<dbReference type="STRING" id="152331.FAM21731_02161"/>
<keyword evidence="1" id="KW-0812">Transmembrane</keyword>
<keyword evidence="3" id="KW-1185">Reference proteome</keyword>
<accession>A0A1X1FCK2</accession>
<dbReference type="EMBL" id="MSBD01000048">
    <property type="protein sequence ID" value="ORN26184.1"/>
    <property type="molecule type" value="Genomic_DNA"/>
</dbReference>
<comment type="caution">
    <text evidence="2">The sequence shown here is derived from an EMBL/GenBank/DDBJ whole genome shotgun (WGS) entry which is preliminary data.</text>
</comment>
<keyword evidence="1" id="KW-0472">Membrane</keyword>
<organism evidence="2 3">
    <name type="scientific">Lentilactobacillus parabuchneri</name>
    <dbReference type="NCBI Taxonomy" id="152331"/>
    <lineage>
        <taxon>Bacteria</taxon>
        <taxon>Bacillati</taxon>
        <taxon>Bacillota</taxon>
        <taxon>Bacilli</taxon>
        <taxon>Lactobacillales</taxon>
        <taxon>Lactobacillaceae</taxon>
        <taxon>Lentilactobacillus</taxon>
    </lineage>
</organism>
<evidence type="ECO:0000313" key="2">
    <source>
        <dbReference type="EMBL" id="ORN26184.1"/>
    </source>
</evidence>
<reference evidence="2 3" key="1">
    <citation type="journal article" date="2017" name="Front. Microbiol.">
        <title>The Histidine Decarboxylase Gene Cluster of Lactobacillus parabuchneri Was Gained by Horizontal Gene Transfer and Is Mobile within the Species.</title>
        <authorList>
            <person name="Wuthrich D."/>
            <person name="Berthoud H."/>
            <person name="Wechsler D."/>
            <person name="Eugster E."/>
            <person name="Irmler S."/>
            <person name="Bruggmann R."/>
        </authorList>
    </citation>
    <scope>NUCLEOTIDE SEQUENCE [LARGE SCALE GENOMIC DNA]</scope>
    <source>
        <strain evidence="2 3">FAM23169</strain>
    </source>
</reference>
<evidence type="ECO:0000313" key="3">
    <source>
        <dbReference type="Proteomes" id="UP000193009"/>
    </source>
</evidence>
<evidence type="ECO:0000256" key="1">
    <source>
        <dbReference type="SAM" id="Phobius"/>
    </source>
</evidence>
<dbReference type="AlphaFoldDB" id="A0A1X1FCK2"/>
<feature type="transmembrane region" description="Helical" evidence="1">
    <location>
        <begin position="6"/>
        <end position="24"/>
    </location>
</feature>
<name>A0A1X1FCK2_9LACO</name>
<keyword evidence="1" id="KW-1133">Transmembrane helix</keyword>
<dbReference type="RefSeq" id="WP_180384246.1">
    <property type="nucleotide sequence ID" value="NZ_MSAY01000029.1"/>
</dbReference>
<sequence>MITFTLSGIAFYSIFLVIATILFSHPKKYFDGGISKEDIKNGIKKYFKQVKADINEIRKG</sequence>
<protein>
    <submittedName>
        <fullName evidence="2">Uncharacterized protein</fullName>
    </submittedName>
</protein>
<dbReference type="Proteomes" id="UP000193009">
    <property type="component" value="Unassembled WGS sequence"/>
</dbReference>
<proteinExistence type="predicted"/>